<dbReference type="Proteomes" id="UP001324115">
    <property type="component" value="Unassembled WGS sequence"/>
</dbReference>
<comment type="caution">
    <text evidence="1">The sequence shown here is derived from an EMBL/GenBank/DDBJ whole genome shotgun (WGS) entry which is preliminary data.</text>
</comment>
<evidence type="ECO:0000313" key="2">
    <source>
        <dbReference type="Proteomes" id="UP001324115"/>
    </source>
</evidence>
<protein>
    <recommendedName>
        <fullName evidence="3">Reverse transcriptase domain-containing protein</fullName>
    </recommendedName>
</protein>
<dbReference type="PANTHER" id="PTHR33116:SF70">
    <property type="entry name" value="NON-LTR RETROELEMENT REVERSE TRANSCRIPTASE-LIKE PROTEIN"/>
    <property type="match status" value="1"/>
</dbReference>
<accession>A0AAN7FHM0</accession>
<sequence length="214" mass="24564">MERLSIKLTEAVRNKTIHPFHFRTRVHLLHLFFADDIFLFTRATTKDYTNLNRLLREFCAMSGQLMSANKSKTWFSLRTPRRTKDQVARILGLPTTDRIGTYLGTPIFSTRRWQARYLSMAGRATLIKASVSSIPLYAMQTAILPQKICQHIDRLSCHFLWGDTNGRKGCHTINWDTVTLPKEAGGLGITSTRHRNQAILMNQAWHLYSTPSSL</sequence>
<organism evidence="1 2">
    <name type="scientific">Quercus rubra</name>
    <name type="common">Northern red oak</name>
    <name type="synonym">Quercus borealis</name>
    <dbReference type="NCBI Taxonomy" id="3512"/>
    <lineage>
        <taxon>Eukaryota</taxon>
        <taxon>Viridiplantae</taxon>
        <taxon>Streptophyta</taxon>
        <taxon>Embryophyta</taxon>
        <taxon>Tracheophyta</taxon>
        <taxon>Spermatophyta</taxon>
        <taxon>Magnoliopsida</taxon>
        <taxon>eudicotyledons</taxon>
        <taxon>Gunneridae</taxon>
        <taxon>Pentapetalae</taxon>
        <taxon>rosids</taxon>
        <taxon>fabids</taxon>
        <taxon>Fagales</taxon>
        <taxon>Fagaceae</taxon>
        <taxon>Quercus</taxon>
    </lineage>
</organism>
<keyword evidence="2" id="KW-1185">Reference proteome</keyword>
<dbReference type="PANTHER" id="PTHR33116">
    <property type="entry name" value="REVERSE TRANSCRIPTASE ZINC-BINDING DOMAIN-CONTAINING PROTEIN-RELATED-RELATED"/>
    <property type="match status" value="1"/>
</dbReference>
<name>A0AAN7FHM0_QUERU</name>
<evidence type="ECO:0008006" key="3">
    <source>
        <dbReference type="Google" id="ProtNLM"/>
    </source>
</evidence>
<reference evidence="1 2" key="1">
    <citation type="journal article" date="2023" name="G3 (Bethesda)">
        <title>A haplotype-resolved chromosome-scale genome for Quercus rubra L. provides insights into the genetics of adaptive traits for red oak species.</title>
        <authorList>
            <person name="Kapoor B."/>
            <person name="Jenkins J."/>
            <person name="Schmutz J."/>
            <person name="Zhebentyayeva T."/>
            <person name="Kuelheim C."/>
            <person name="Coggeshall M."/>
            <person name="Heim C."/>
            <person name="Lasky J.R."/>
            <person name="Leites L."/>
            <person name="Islam-Faridi N."/>
            <person name="Romero-Severson J."/>
            <person name="DeLeo V.L."/>
            <person name="Lucas S.M."/>
            <person name="Lazic D."/>
            <person name="Gailing O."/>
            <person name="Carlson J."/>
            <person name="Staton M."/>
        </authorList>
    </citation>
    <scope>NUCLEOTIDE SEQUENCE [LARGE SCALE GENOMIC DNA]</scope>
    <source>
        <strain evidence="1">Pseudo-F2</strain>
    </source>
</reference>
<gene>
    <name evidence="1" type="ORF">RGQ29_017250</name>
</gene>
<evidence type="ECO:0000313" key="1">
    <source>
        <dbReference type="EMBL" id="KAK4593027.1"/>
    </source>
</evidence>
<dbReference type="AlphaFoldDB" id="A0AAN7FHM0"/>
<proteinExistence type="predicted"/>
<dbReference type="EMBL" id="JAXUIC010000004">
    <property type="protein sequence ID" value="KAK4593027.1"/>
    <property type="molecule type" value="Genomic_DNA"/>
</dbReference>